<keyword evidence="1" id="KW-0732">Signal</keyword>
<name>A0A5N5WNS2_9EURO</name>
<dbReference type="OrthoDB" id="4493557at2759"/>
<evidence type="ECO:0000313" key="3">
    <source>
        <dbReference type="Proteomes" id="UP000326565"/>
    </source>
</evidence>
<feature type="signal peptide" evidence="1">
    <location>
        <begin position="1"/>
        <end position="20"/>
    </location>
</feature>
<dbReference type="InterPro" id="IPR036689">
    <property type="entry name" value="ESAT-6-like_sf"/>
</dbReference>
<keyword evidence="3" id="KW-1185">Reference proteome</keyword>
<dbReference type="EMBL" id="ML732365">
    <property type="protein sequence ID" value="KAB8068944.1"/>
    <property type="molecule type" value="Genomic_DNA"/>
</dbReference>
<protein>
    <submittedName>
        <fullName evidence="2">Uncharacterized protein</fullName>
    </submittedName>
</protein>
<evidence type="ECO:0000256" key="1">
    <source>
        <dbReference type="SAM" id="SignalP"/>
    </source>
</evidence>
<reference evidence="2 3" key="1">
    <citation type="submission" date="2019-04" db="EMBL/GenBank/DDBJ databases">
        <title>Friends and foes A comparative genomics study of 23 Aspergillus species from section Flavi.</title>
        <authorList>
            <consortium name="DOE Joint Genome Institute"/>
            <person name="Kjaerbolling I."/>
            <person name="Vesth T."/>
            <person name="Frisvad J.C."/>
            <person name="Nybo J.L."/>
            <person name="Theobald S."/>
            <person name="Kildgaard S."/>
            <person name="Isbrandt T."/>
            <person name="Kuo A."/>
            <person name="Sato A."/>
            <person name="Lyhne E.K."/>
            <person name="Kogle M.E."/>
            <person name="Wiebenga A."/>
            <person name="Kun R.S."/>
            <person name="Lubbers R.J."/>
            <person name="Makela M.R."/>
            <person name="Barry K."/>
            <person name="Chovatia M."/>
            <person name="Clum A."/>
            <person name="Daum C."/>
            <person name="Haridas S."/>
            <person name="He G."/>
            <person name="LaButti K."/>
            <person name="Lipzen A."/>
            <person name="Mondo S."/>
            <person name="Riley R."/>
            <person name="Salamov A."/>
            <person name="Simmons B.A."/>
            <person name="Magnuson J.K."/>
            <person name="Henrissat B."/>
            <person name="Mortensen U.H."/>
            <person name="Larsen T.O."/>
            <person name="Devries R.P."/>
            <person name="Grigoriev I.V."/>
            <person name="Machida M."/>
            <person name="Baker S.E."/>
            <person name="Andersen M.R."/>
        </authorList>
    </citation>
    <scope>NUCLEOTIDE SEQUENCE [LARGE SCALE GENOMIC DNA]</scope>
    <source>
        <strain evidence="2 3">CBS 151.66</strain>
    </source>
</reference>
<feature type="chain" id="PRO_5024880161" evidence="1">
    <location>
        <begin position="21"/>
        <end position="106"/>
    </location>
</feature>
<gene>
    <name evidence="2" type="ORF">BDV29DRAFT_61355</name>
</gene>
<dbReference type="AlphaFoldDB" id="A0A5N5WNS2"/>
<proteinExistence type="predicted"/>
<organism evidence="2 3">
    <name type="scientific">Aspergillus leporis</name>
    <dbReference type="NCBI Taxonomy" id="41062"/>
    <lineage>
        <taxon>Eukaryota</taxon>
        <taxon>Fungi</taxon>
        <taxon>Dikarya</taxon>
        <taxon>Ascomycota</taxon>
        <taxon>Pezizomycotina</taxon>
        <taxon>Eurotiomycetes</taxon>
        <taxon>Eurotiomycetidae</taxon>
        <taxon>Eurotiales</taxon>
        <taxon>Aspergillaceae</taxon>
        <taxon>Aspergillus</taxon>
        <taxon>Aspergillus subgen. Circumdati</taxon>
    </lineage>
</organism>
<dbReference type="SUPFAM" id="SSF140453">
    <property type="entry name" value="EsxAB dimer-like"/>
    <property type="match status" value="1"/>
</dbReference>
<dbReference type="Proteomes" id="UP000326565">
    <property type="component" value="Unassembled WGS sequence"/>
</dbReference>
<evidence type="ECO:0000313" key="2">
    <source>
        <dbReference type="EMBL" id="KAB8068944.1"/>
    </source>
</evidence>
<accession>A0A5N5WNS2</accession>
<sequence>MYFSKIISVTLLAALANAAATPPVLETRQSSACNQVSSALEQTIQYYKARQGQWNGNVGDALKNAVTELESEASKVKQSCAKLVQIENGQSQTYSGAESQLSDKFS</sequence>